<dbReference type="EMBL" id="MKHE01000009">
    <property type="protein sequence ID" value="OWK11802.1"/>
    <property type="molecule type" value="Genomic_DNA"/>
</dbReference>
<keyword evidence="13" id="KW-1185">Reference proteome</keyword>
<proteinExistence type="inferred from homology"/>
<evidence type="ECO:0000256" key="1">
    <source>
        <dbReference type="ARBA" id="ARBA00003929"/>
    </source>
</evidence>
<dbReference type="FunFam" id="1.10.1220.70:FF:000001">
    <property type="entry name" value="Olfactory receptor"/>
    <property type="match status" value="1"/>
</dbReference>
<comment type="function">
    <text evidence="1">Putative odorant or sperm cell receptor.</text>
</comment>
<comment type="similarity">
    <text evidence="3">Belongs to the G-protein coupled receptor 1 family.</text>
</comment>
<dbReference type="PANTHER" id="PTHR48001">
    <property type="entry name" value="OLFACTORY RECEPTOR"/>
    <property type="match status" value="1"/>
</dbReference>
<evidence type="ECO:0000313" key="13">
    <source>
        <dbReference type="Proteomes" id="UP000242450"/>
    </source>
</evidence>
<dbReference type="Proteomes" id="UP000242450">
    <property type="component" value="Chromosome 9"/>
</dbReference>
<dbReference type="AlphaFoldDB" id="A0A212D0Q7"/>
<evidence type="ECO:0000256" key="7">
    <source>
        <dbReference type="ARBA" id="ARBA00023040"/>
    </source>
</evidence>
<evidence type="ECO:0000256" key="6">
    <source>
        <dbReference type="ARBA" id="ARBA00022989"/>
    </source>
</evidence>
<sequence length="104" mass="11522">MAVCQTLHYPVPMNIPHSPRPPTHTLWIAGSESSAITSVMYTVITPMLSPFIYSLTLGVFLSSGTTYTSHSSTIASVMYTVVTPMLNPFIYSLRNRDIKEGLKR</sequence>
<dbReference type="GO" id="GO:0005886">
    <property type="term" value="C:plasma membrane"/>
    <property type="evidence" value="ECO:0007669"/>
    <property type="project" value="UniProtKB-SubCell"/>
</dbReference>
<keyword evidence="5 11" id="KW-0812">Transmembrane</keyword>
<keyword evidence="7" id="KW-0297">G-protein coupled receptor</keyword>
<keyword evidence="10" id="KW-0807">Transducer</keyword>
<dbReference type="Gene3D" id="1.10.1220.70">
    <property type="match status" value="1"/>
</dbReference>
<evidence type="ECO:0000256" key="8">
    <source>
        <dbReference type="ARBA" id="ARBA00023136"/>
    </source>
</evidence>
<evidence type="ECO:0008006" key="14">
    <source>
        <dbReference type="Google" id="ProtNLM"/>
    </source>
</evidence>
<organism evidence="12 13">
    <name type="scientific">Cervus elaphus hippelaphus</name>
    <name type="common">European red deer</name>
    <dbReference type="NCBI Taxonomy" id="46360"/>
    <lineage>
        <taxon>Eukaryota</taxon>
        <taxon>Metazoa</taxon>
        <taxon>Chordata</taxon>
        <taxon>Craniata</taxon>
        <taxon>Vertebrata</taxon>
        <taxon>Euteleostomi</taxon>
        <taxon>Mammalia</taxon>
        <taxon>Eutheria</taxon>
        <taxon>Laurasiatheria</taxon>
        <taxon>Artiodactyla</taxon>
        <taxon>Ruminantia</taxon>
        <taxon>Pecora</taxon>
        <taxon>Cervidae</taxon>
        <taxon>Cervinae</taxon>
        <taxon>Cervus</taxon>
    </lineage>
</organism>
<comment type="subcellular location">
    <subcellularLocation>
        <location evidence="2">Cell membrane</location>
        <topology evidence="2">Multi-pass membrane protein</topology>
    </subcellularLocation>
</comment>
<keyword evidence="6 11" id="KW-1133">Transmembrane helix</keyword>
<dbReference type="GO" id="GO:0004930">
    <property type="term" value="F:G protein-coupled receptor activity"/>
    <property type="evidence" value="ECO:0007669"/>
    <property type="project" value="UniProtKB-KW"/>
</dbReference>
<evidence type="ECO:0000256" key="10">
    <source>
        <dbReference type="ARBA" id="ARBA00023224"/>
    </source>
</evidence>
<evidence type="ECO:0000256" key="11">
    <source>
        <dbReference type="SAM" id="Phobius"/>
    </source>
</evidence>
<feature type="transmembrane region" description="Helical" evidence="11">
    <location>
        <begin position="73"/>
        <end position="93"/>
    </location>
</feature>
<gene>
    <name evidence="12" type="ORF">Celaphus_00003069</name>
</gene>
<dbReference type="SUPFAM" id="SSF81321">
    <property type="entry name" value="Family A G protein-coupled receptor-like"/>
    <property type="match status" value="1"/>
</dbReference>
<evidence type="ECO:0000256" key="3">
    <source>
        <dbReference type="ARBA" id="ARBA00010663"/>
    </source>
</evidence>
<keyword evidence="9" id="KW-0675">Receptor</keyword>
<name>A0A212D0Q7_CEREH</name>
<keyword evidence="4" id="KW-1003">Cell membrane</keyword>
<feature type="non-terminal residue" evidence="12">
    <location>
        <position position="104"/>
    </location>
</feature>
<evidence type="ECO:0000256" key="4">
    <source>
        <dbReference type="ARBA" id="ARBA00022475"/>
    </source>
</evidence>
<evidence type="ECO:0000256" key="5">
    <source>
        <dbReference type="ARBA" id="ARBA00022692"/>
    </source>
</evidence>
<dbReference type="OrthoDB" id="5960986at2759"/>
<reference evidence="12 13" key="1">
    <citation type="journal article" date="2018" name="Mol. Genet. Genomics">
        <title>The red deer Cervus elaphus genome CerEla1.0: sequencing, annotating, genes, and chromosomes.</title>
        <authorList>
            <person name="Bana N.A."/>
            <person name="Nyiri A."/>
            <person name="Nagy J."/>
            <person name="Frank K."/>
            <person name="Nagy T."/>
            <person name="Steger V."/>
            <person name="Schiller M."/>
            <person name="Lakatos P."/>
            <person name="Sugar L."/>
            <person name="Horn P."/>
            <person name="Barta E."/>
            <person name="Orosz L."/>
        </authorList>
    </citation>
    <scope>NUCLEOTIDE SEQUENCE [LARGE SCALE GENOMIC DNA]</scope>
    <source>
        <strain evidence="12">Hungarian</strain>
    </source>
</reference>
<evidence type="ECO:0000256" key="9">
    <source>
        <dbReference type="ARBA" id="ARBA00023170"/>
    </source>
</evidence>
<evidence type="ECO:0000256" key="2">
    <source>
        <dbReference type="ARBA" id="ARBA00004651"/>
    </source>
</evidence>
<evidence type="ECO:0000313" key="12">
    <source>
        <dbReference type="EMBL" id="OWK11802.1"/>
    </source>
</evidence>
<keyword evidence="8 11" id="KW-0472">Membrane</keyword>
<comment type="caution">
    <text evidence="12">The sequence shown here is derived from an EMBL/GenBank/DDBJ whole genome shotgun (WGS) entry which is preliminary data.</text>
</comment>
<accession>A0A212D0Q7</accession>
<feature type="transmembrane region" description="Helical" evidence="11">
    <location>
        <begin position="39"/>
        <end position="61"/>
    </location>
</feature>
<protein>
    <recommendedName>
        <fullName evidence="14">G-protein coupled receptors family 1 profile domain-containing protein</fullName>
    </recommendedName>
</protein>